<feature type="transmembrane region" description="Helical" evidence="1">
    <location>
        <begin position="318"/>
        <end position="337"/>
    </location>
</feature>
<gene>
    <name evidence="2" type="ORF">Enr10x_50580</name>
</gene>
<keyword evidence="3" id="KW-1185">Reference proteome</keyword>
<proteinExistence type="predicted"/>
<feature type="transmembrane region" description="Helical" evidence="1">
    <location>
        <begin position="243"/>
        <end position="263"/>
    </location>
</feature>
<feature type="transmembrane region" description="Helical" evidence="1">
    <location>
        <begin position="294"/>
        <end position="312"/>
    </location>
</feature>
<feature type="transmembrane region" description="Helical" evidence="1">
    <location>
        <begin position="85"/>
        <end position="104"/>
    </location>
</feature>
<evidence type="ECO:0000313" key="3">
    <source>
        <dbReference type="Proteomes" id="UP000315647"/>
    </source>
</evidence>
<accession>A0A517QDJ1</accession>
<sequence>MSNKPEMNSPQKQNDSNALHACARCESLFGPERHSLKMWDGKRYCVACINAASPELLSFARAHAYLEETLTLDVISRKKFYKYNFFYPLIGLLVIFFPLGWLVVGFWNGFLLALFPVAFLLPLYLLSLKLDAAGKSAAEELPRTLVVQNNQLIVVHEQESQFYDLSELYYYESDTDRTVDNLYLENRPALILEKTPGWNWQRFVWEEIRYACGLTPEKRELWSSFFQLIELPRKEMSSTRSYHFKWTLLVVTFILLSLVIMVISYRTCFMLIALLTWIYPLQALSTAKRISTKVVTVCGALLMNGFMFFAFVSRNAMYAGLFCLVEMCLFLVVAFYIRKRLKQETD</sequence>
<protein>
    <submittedName>
        <fullName evidence="2">Uncharacterized protein</fullName>
    </submittedName>
</protein>
<name>A0A517QDJ1_9PLAN</name>
<dbReference type="Proteomes" id="UP000315647">
    <property type="component" value="Chromosome"/>
</dbReference>
<keyword evidence="1" id="KW-0472">Membrane</keyword>
<keyword evidence="1" id="KW-1133">Transmembrane helix</keyword>
<dbReference type="AlphaFoldDB" id="A0A517QDJ1"/>
<organism evidence="2 3">
    <name type="scientific">Gimesia panareensis</name>
    <dbReference type="NCBI Taxonomy" id="2527978"/>
    <lineage>
        <taxon>Bacteria</taxon>
        <taxon>Pseudomonadati</taxon>
        <taxon>Planctomycetota</taxon>
        <taxon>Planctomycetia</taxon>
        <taxon>Planctomycetales</taxon>
        <taxon>Planctomycetaceae</taxon>
        <taxon>Gimesia</taxon>
    </lineage>
</organism>
<feature type="transmembrane region" description="Helical" evidence="1">
    <location>
        <begin position="110"/>
        <end position="128"/>
    </location>
</feature>
<reference evidence="2 3" key="1">
    <citation type="submission" date="2019-03" db="EMBL/GenBank/DDBJ databases">
        <title>Deep-cultivation of Planctomycetes and their phenomic and genomic characterization uncovers novel biology.</title>
        <authorList>
            <person name="Wiegand S."/>
            <person name="Jogler M."/>
            <person name="Boedeker C."/>
            <person name="Pinto D."/>
            <person name="Vollmers J."/>
            <person name="Rivas-Marin E."/>
            <person name="Kohn T."/>
            <person name="Peeters S.H."/>
            <person name="Heuer A."/>
            <person name="Rast P."/>
            <person name="Oberbeckmann S."/>
            <person name="Bunk B."/>
            <person name="Jeske O."/>
            <person name="Meyerdierks A."/>
            <person name="Storesund J.E."/>
            <person name="Kallscheuer N."/>
            <person name="Luecker S."/>
            <person name="Lage O.M."/>
            <person name="Pohl T."/>
            <person name="Merkel B.J."/>
            <person name="Hornburger P."/>
            <person name="Mueller R.-W."/>
            <person name="Bruemmer F."/>
            <person name="Labrenz M."/>
            <person name="Spormann A.M."/>
            <person name="Op den Camp H."/>
            <person name="Overmann J."/>
            <person name="Amann R."/>
            <person name="Jetten M.S.M."/>
            <person name="Mascher T."/>
            <person name="Medema M.H."/>
            <person name="Devos D.P."/>
            <person name="Kaster A.-K."/>
            <person name="Ovreas L."/>
            <person name="Rohde M."/>
            <person name="Galperin M.Y."/>
            <person name="Jogler C."/>
        </authorList>
    </citation>
    <scope>NUCLEOTIDE SEQUENCE [LARGE SCALE GENOMIC DNA]</scope>
    <source>
        <strain evidence="2 3">Enr10</strain>
    </source>
</reference>
<keyword evidence="1" id="KW-0812">Transmembrane</keyword>
<evidence type="ECO:0000313" key="2">
    <source>
        <dbReference type="EMBL" id="QDT29703.1"/>
    </source>
</evidence>
<evidence type="ECO:0000256" key="1">
    <source>
        <dbReference type="SAM" id="Phobius"/>
    </source>
</evidence>
<dbReference type="EMBL" id="CP037421">
    <property type="protein sequence ID" value="QDT29703.1"/>
    <property type="molecule type" value="Genomic_DNA"/>
</dbReference>
<feature type="transmembrane region" description="Helical" evidence="1">
    <location>
        <begin position="269"/>
        <end position="287"/>
    </location>
</feature>